<name>A0AAT9G530_9ENTR</name>
<proteinExistence type="inferred from homology"/>
<keyword evidence="11" id="KW-0998">Cell outer membrane</keyword>
<organism evidence="13">
    <name type="scientific">Candidatus Aschnera chinzeii</name>
    <dbReference type="NCBI Taxonomy" id="1485666"/>
    <lineage>
        <taxon>Bacteria</taxon>
        <taxon>Pseudomonadati</taxon>
        <taxon>Pseudomonadota</taxon>
        <taxon>Gammaproteobacteria</taxon>
        <taxon>Enterobacterales</taxon>
        <taxon>Enterobacteriaceae</taxon>
        <taxon>Candidatus Aschnera</taxon>
    </lineage>
</organism>
<keyword evidence="8" id="KW-0472">Membrane</keyword>
<dbReference type="InterPro" id="IPR004565">
    <property type="entry name" value="OM_lipoprot_LolB"/>
</dbReference>
<dbReference type="GO" id="GO:0015031">
    <property type="term" value="P:protein transport"/>
    <property type="evidence" value="ECO:0007669"/>
    <property type="project" value="UniProtKB-KW"/>
</dbReference>
<dbReference type="AlphaFoldDB" id="A0AAT9G530"/>
<evidence type="ECO:0000256" key="4">
    <source>
        <dbReference type="ARBA" id="ARBA00016202"/>
    </source>
</evidence>
<comment type="subcellular location">
    <subcellularLocation>
        <location evidence="1">Cell outer membrane</location>
        <topology evidence="1">Lipid-anchor</topology>
    </subcellularLocation>
</comment>
<evidence type="ECO:0000313" key="13">
    <source>
        <dbReference type="EMBL" id="BET44824.1"/>
    </source>
</evidence>
<evidence type="ECO:0000256" key="8">
    <source>
        <dbReference type="ARBA" id="ARBA00023136"/>
    </source>
</evidence>
<comment type="similarity">
    <text evidence="2">Belongs to the LolB family.</text>
</comment>
<protein>
    <recommendedName>
        <fullName evidence="4">Outer-membrane lipoprotein LolB</fullName>
    </recommendedName>
</protein>
<evidence type="ECO:0000256" key="7">
    <source>
        <dbReference type="ARBA" id="ARBA00022927"/>
    </source>
</evidence>
<keyword evidence="7" id="KW-0653">Protein transport</keyword>
<comment type="subunit">
    <text evidence="3">Monomer.</text>
</comment>
<keyword evidence="9" id="KW-0564">Palmitate</keyword>
<keyword evidence="6" id="KW-0732">Signal</keyword>
<sequence length="162" mass="19900">MFRLTNYQIKGNIIYRNNNNRYYLKFFFQQYKPHEYRFILTNLFGFKELDIHITKKITKIIDRNGNQYSSIREMTKNNNLFNINIPLQMLPYWFKGIPINPLSYMINHHGLLSNIVYKNRQNIFIIKYDGYSQQDIFKLPNNIKIKYKYNVITFKIYTWILE</sequence>
<keyword evidence="5" id="KW-0813">Transport</keyword>
<evidence type="ECO:0000256" key="11">
    <source>
        <dbReference type="ARBA" id="ARBA00023237"/>
    </source>
</evidence>
<reference evidence="13" key="1">
    <citation type="journal article" date="2023" name="Front. Microbiol.">
        <title>Genome analysis of Candidatus Aschnera chinzeii, the bacterial endosymbiont of the blood-sucking bat fly Penicillidia jenynsii (Insecta: Diptera: Nycteribiidae).</title>
        <authorList>
            <person name="Koga R."/>
            <person name="Moriyama M."/>
            <person name="Nozaki T."/>
            <person name="Fukatsu T."/>
        </authorList>
    </citation>
    <scope>NUCLEOTIDE SEQUENCE</scope>
    <source>
        <strain evidence="13">Kw-01</strain>
    </source>
</reference>
<accession>A0AAT9G530</accession>
<dbReference type="Pfam" id="PF03550">
    <property type="entry name" value="LolB"/>
    <property type="match status" value="1"/>
</dbReference>
<evidence type="ECO:0000256" key="3">
    <source>
        <dbReference type="ARBA" id="ARBA00011245"/>
    </source>
</evidence>
<evidence type="ECO:0000256" key="5">
    <source>
        <dbReference type="ARBA" id="ARBA00022448"/>
    </source>
</evidence>
<evidence type="ECO:0000256" key="9">
    <source>
        <dbReference type="ARBA" id="ARBA00023139"/>
    </source>
</evidence>
<dbReference type="Gene3D" id="2.50.20.10">
    <property type="entry name" value="Lipoprotein localisation LolA/LolB/LppX"/>
    <property type="match status" value="1"/>
</dbReference>
<keyword evidence="10" id="KW-0143">Chaperone</keyword>
<gene>
    <name evidence="13" type="ORF">ACHINZ_4990</name>
</gene>
<evidence type="ECO:0000256" key="6">
    <source>
        <dbReference type="ARBA" id="ARBA00022729"/>
    </source>
</evidence>
<evidence type="ECO:0000256" key="12">
    <source>
        <dbReference type="ARBA" id="ARBA00023288"/>
    </source>
</evidence>
<reference evidence="13" key="2">
    <citation type="submission" date="2023-10" db="EMBL/GenBank/DDBJ databases">
        <authorList>
            <person name="Koga R."/>
            <person name="Fukatsu T."/>
        </authorList>
    </citation>
    <scope>NUCLEOTIDE SEQUENCE</scope>
    <source>
        <strain evidence="13">Kw-01</strain>
    </source>
</reference>
<dbReference type="EMBL" id="AP028961">
    <property type="protein sequence ID" value="BET44824.1"/>
    <property type="molecule type" value="Genomic_DNA"/>
</dbReference>
<dbReference type="NCBIfam" id="TIGR00548">
    <property type="entry name" value="lolB"/>
    <property type="match status" value="1"/>
</dbReference>
<evidence type="ECO:0000256" key="10">
    <source>
        <dbReference type="ARBA" id="ARBA00023186"/>
    </source>
</evidence>
<keyword evidence="12" id="KW-0449">Lipoprotein</keyword>
<dbReference type="GO" id="GO:0009279">
    <property type="term" value="C:cell outer membrane"/>
    <property type="evidence" value="ECO:0007669"/>
    <property type="project" value="UniProtKB-SubCell"/>
</dbReference>
<evidence type="ECO:0000256" key="1">
    <source>
        <dbReference type="ARBA" id="ARBA00004459"/>
    </source>
</evidence>
<dbReference type="InterPro" id="IPR029046">
    <property type="entry name" value="LolA/LolB/LppX"/>
</dbReference>
<evidence type="ECO:0000256" key="2">
    <source>
        <dbReference type="ARBA" id="ARBA00009696"/>
    </source>
</evidence>
<dbReference type="SUPFAM" id="SSF89392">
    <property type="entry name" value="Prokaryotic lipoproteins and lipoprotein localization factors"/>
    <property type="match status" value="1"/>
</dbReference>